<protein>
    <submittedName>
        <fullName evidence="2">Uncharacterized protein</fullName>
    </submittedName>
</protein>
<dbReference type="Proteomes" id="UP001153076">
    <property type="component" value="Unassembled WGS sequence"/>
</dbReference>
<sequence>MVVMTGWQGLPVAPIAGEEWVRRLRELALAREWSGGDDGDDDPTYDAEDDDGMEGRAVTVAGERVGAVVCEVREGRDCHIARGRIESGGDDDGDGDAGDEAGMEGETATIAGERVGGCYGLLVAPMAGEEWVRGLTELALTREWRGGDDGDDDSTYGAEDDDGMEGRAATVAGERAGAVVCEVREGRDCHVARGRIESGGDDDGDGDAGDAAARRRR</sequence>
<feature type="region of interest" description="Disordered" evidence="1">
    <location>
        <begin position="144"/>
        <end position="165"/>
    </location>
</feature>
<feature type="compositionally biased region" description="Acidic residues" evidence="1">
    <location>
        <begin position="149"/>
        <end position="163"/>
    </location>
</feature>
<evidence type="ECO:0000313" key="3">
    <source>
        <dbReference type="Proteomes" id="UP001153076"/>
    </source>
</evidence>
<name>A0A9Q1QQ74_9CARY</name>
<keyword evidence="3" id="KW-1185">Reference proteome</keyword>
<evidence type="ECO:0000313" key="2">
    <source>
        <dbReference type="EMBL" id="KAJ8448320.1"/>
    </source>
</evidence>
<dbReference type="AlphaFoldDB" id="A0A9Q1QQ74"/>
<gene>
    <name evidence="2" type="ORF">Cgig2_021948</name>
</gene>
<comment type="caution">
    <text evidence="2">The sequence shown here is derived from an EMBL/GenBank/DDBJ whole genome shotgun (WGS) entry which is preliminary data.</text>
</comment>
<evidence type="ECO:0000256" key="1">
    <source>
        <dbReference type="SAM" id="MobiDB-lite"/>
    </source>
</evidence>
<accession>A0A9Q1QQ74</accession>
<feature type="compositionally biased region" description="Acidic residues" evidence="1">
    <location>
        <begin position="88"/>
        <end position="102"/>
    </location>
</feature>
<organism evidence="2 3">
    <name type="scientific">Carnegiea gigantea</name>
    <dbReference type="NCBI Taxonomy" id="171969"/>
    <lineage>
        <taxon>Eukaryota</taxon>
        <taxon>Viridiplantae</taxon>
        <taxon>Streptophyta</taxon>
        <taxon>Embryophyta</taxon>
        <taxon>Tracheophyta</taxon>
        <taxon>Spermatophyta</taxon>
        <taxon>Magnoliopsida</taxon>
        <taxon>eudicotyledons</taxon>
        <taxon>Gunneridae</taxon>
        <taxon>Pentapetalae</taxon>
        <taxon>Caryophyllales</taxon>
        <taxon>Cactineae</taxon>
        <taxon>Cactaceae</taxon>
        <taxon>Cactoideae</taxon>
        <taxon>Echinocereeae</taxon>
        <taxon>Carnegiea</taxon>
    </lineage>
</organism>
<feature type="region of interest" description="Disordered" evidence="1">
    <location>
        <begin position="192"/>
        <end position="217"/>
    </location>
</feature>
<feature type="compositionally biased region" description="Acidic residues" evidence="1">
    <location>
        <begin position="199"/>
        <end position="208"/>
    </location>
</feature>
<proteinExistence type="predicted"/>
<feature type="region of interest" description="Disordered" evidence="1">
    <location>
        <begin position="83"/>
        <end position="102"/>
    </location>
</feature>
<reference evidence="2" key="1">
    <citation type="submission" date="2022-04" db="EMBL/GenBank/DDBJ databases">
        <title>Carnegiea gigantea Genome sequencing and assembly v2.</title>
        <authorList>
            <person name="Copetti D."/>
            <person name="Sanderson M.J."/>
            <person name="Burquez A."/>
            <person name="Wojciechowski M.F."/>
        </authorList>
    </citation>
    <scope>NUCLEOTIDE SEQUENCE</scope>
    <source>
        <strain evidence="2">SGP5-SGP5p</strain>
        <tissue evidence="2">Aerial part</tissue>
    </source>
</reference>
<dbReference type="EMBL" id="JAKOGI010000030">
    <property type="protein sequence ID" value="KAJ8448320.1"/>
    <property type="molecule type" value="Genomic_DNA"/>
</dbReference>